<dbReference type="EC" id="1.3.1.98" evidence="5 19"/>
<keyword evidence="12 19" id="KW-0133">Cell shape</keyword>
<reference evidence="21" key="2">
    <citation type="submission" date="2021-04" db="EMBL/GenBank/DDBJ databases">
        <authorList>
            <person name="Gilroy R."/>
        </authorList>
    </citation>
    <scope>NUCLEOTIDE SEQUENCE</scope>
    <source>
        <strain evidence="21">CHK186-16707</strain>
    </source>
</reference>
<dbReference type="HAMAP" id="MF_00037">
    <property type="entry name" value="MurB"/>
    <property type="match status" value="1"/>
</dbReference>
<dbReference type="InterPro" id="IPR036635">
    <property type="entry name" value="MurB_C_sf"/>
</dbReference>
<dbReference type="InterPro" id="IPR016167">
    <property type="entry name" value="FAD-bd_PCMH_sub1"/>
</dbReference>
<dbReference type="Gene3D" id="3.30.465.10">
    <property type="match status" value="1"/>
</dbReference>
<dbReference type="EMBL" id="DXAN01000002">
    <property type="protein sequence ID" value="HJA07707.1"/>
    <property type="molecule type" value="Genomic_DNA"/>
</dbReference>
<keyword evidence="7 19" id="KW-0963">Cytoplasm</keyword>
<gene>
    <name evidence="19" type="primary">murB</name>
    <name evidence="21" type="ORF">H9962_00735</name>
</gene>
<dbReference type="Pfam" id="PF02873">
    <property type="entry name" value="MurB_C"/>
    <property type="match status" value="1"/>
</dbReference>
<dbReference type="PANTHER" id="PTHR21071:SF4">
    <property type="entry name" value="UDP-N-ACETYLENOLPYRUVOYLGLUCOSAMINE REDUCTASE"/>
    <property type="match status" value="1"/>
</dbReference>
<comment type="cofactor">
    <cofactor evidence="1 19">
        <name>FAD</name>
        <dbReference type="ChEBI" id="CHEBI:57692"/>
    </cofactor>
</comment>
<evidence type="ECO:0000256" key="11">
    <source>
        <dbReference type="ARBA" id="ARBA00022857"/>
    </source>
</evidence>
<dbReference type="GO" id="GO:0008762">
    <property type="term" value="F:UDP-N-acetylmuramate dehydrogenase activity"/>
    <property type="evidence" value="ECO:0007669"/>
    <property type="project" value="UniProtKB-UniRule"/>
</dbReference>
<evidence type="ECO:0000256" key="6">
    <source>
        <dbReference type="ARBA" id="ARBA00015188"/>
    </source>
</evidence>
<protein>
    <recommendedName>
        <fullName evidence="6 19">UDP-N-acetylenolpyruvoylglucosamine reductase</fullName>
        <ecNumber evidence="5 19">1.3.1.98</ecNumber>
    </recommendedName>
    <alternativeName>
        <fullName evidence="17 19">UDP-N-acetylmuramate dehydrogenase</fullName>
    </alternativeName>
</protein>
<name>A0A9D2HC17_9BACT</name>
<keyword evidence="11 19" id="KW-0521">NADP</keyword>
<evidence type="ECO:0000256" key="8">
    <source>
        <dbReference type="ARBA" id="ARBA00022618"/>
    </source>
</evidence>
<dbReference type="InterPro" id="IPR006094">
    <property type="entry name" value="Oxid_FAD_bind_N"/>
</dbReference>
<dbReference type="InterPro" id="IPR036318">
    <property type="entry name" value="FAD-bd_PCMH-like_sf"/>
</dbReference>
<keyword evidence="14 19" id="KW-0560">Oxidoreductase</keyword>
<evidence type="ECO:0000256" key="15">
    <source>
        <dbReference type="ARBA" id="ARBA00023306"/>
    </source>
</evidence>
<evidence type="ECO:0000256" key="14">
    <source>
        <dbReference type="ARBA" id="ARBA00023002"/>
    </source>
</evidence>
<evidence type="ECO:0000256" key="4">
    <source>
        <dbReference type="ARBA" id="ARBA00004752"/>
    </source>
</evidence>
<proteinExistence type="inferred from homology"/>
<dbReference type="SUPFAM" id="SSF56194">
    <property type="entry name" value="Uridine diphospho-N-Acetylenolpyruvylglucosamine reductase, MurB, C-terminal domain"/>
    <property type="match status" value="1"/>
</dbReference>
<evidence type="ECO:0000256" key="17">
    <source>
        <dbReference type="ARBA" id="ARBA00031026"/>
    </source>
</evidence>
<comment type="catalytic activity">
    <reaction evidence="18 19">
        <text>UDP-N-acetyl-alpha-D-muramate + NADP(+) = UDP-N-acetyl-3-O-(1-carboxyvinyl)-alpha-D-glucosamine + NADPH + H(+)</text>
        <dbReference type="Rhea" id="RHEA:12248"/>
        <dbReference type="ChEBI" id="CHEBI:15378"/>
        <dbReference type="ChEBI" id="CHEBI:57783"/>
        <dbReference type="ChEBI" id="CHEBI:58349"/>
        <dbReference type="ChEBI" id="CHEBI:68483"/>
        <dbReference type="ChEBI" id="CHEBI:70757"/>
        <dbReference type="EC" id="1.3.1.98"/>
    </reaction>
</comment>
<reference evidence="21" key="1">
    <citation type="journal article" date="2021" name="PeerJ">
        <title>Extensive microbial diversity within the chicken gut microbiome revealed by metagenomics and culture.</title>
        <authorList>
            <person name="Gilroy R."/>
            <person name="Ravi A."/>
            <person name="Getino M."/>
            <person name="Pursley I."/>
            <person name="Horton D.L."/>
            <person name="Alikhan N.F."/>
            <person name="Baker D."/>
            <person name="Gharbi K."/>
            <person name="Hall N."/>
            <person name="Watson M."/>
            <person name="Adriaenssens E.M."/>
            <person name="Foster-Nyarko E."/>
            <person name="Jarju S."/>
            <person name="Secka A."/>
            <person name="Antonio M."/>
            <person name="Oren A."/>
            <person name="Chaudhuri R.R."/>
            <person name="La Ragione R."/>
            <person name="Hildebrand F."/>
            <person name="Pallen M.J."/>
        </authorList>
    </citation>
    <scope>NUCLEOTIDE SEQUENCE</scope>
    <source>
        <strain evidence="21">CHK186-16707</strain>
    </source>
</reference>
<dbReference type="InterPro" id="IPR011601">
    <property type="entry name" value="MurB_C"/>
</dbReference>
<evidence type="ECO:0000259" key="20">
    <source>
        <dbReference type="PROSITE" id="PS51387"/>
    </source>
</evidence>
<feature type="domain" description="FAD-binding PCMH-type" evidence="20">
    <location>
        <begin position="18"/>
        <end position="204"/>
    </location>
</feature>
<keyword evidence="9 19" id="KW-0285">Flavoprotein</keyword>
<organism evidence="21 22">
    <name type="scientific">Candidatus Mailhella merdigallinarum</name>
    <dbReference type="NCBI Taxonomy" id="2838658"/>
    <lineage>
        <taxon>Bacteria</taxon>
        <taxon>Pseudomonadati</taxon>
        <taxon>Thermodesulfobacteriota</taxon>
        <taxon>Desulfovibrionia</taxon>
        <taxon>Desulfovibrionales</taxon>
        <taxon>Desulfovibrionaceae</taxon>
        <taxon>Mailhella</taxon>
    </lineage>
</organism>
<comment type="similarity">
    <text evidence="19">Belongs to the MurB family.</text>
</comment>
<dbReference type="PROSITE" id="PS51387">
    <property type="entry name" value="FAD_PCMH"/>
    <property type="match status" value="1"/>
</dbReference>
<evidence type="ECO:0000256" key="18">
    <source>
        <dbReference type="ARBA" id="ARBA00048914"/>
    </source>
</evidence>
<dbReference type="PANTHER" id="PTHR21071">
    <property type="entry name" value="UDP-N-ACETYLENOLPYRUVOYLGLUCOSAMINE REDUCTASE"/>
    <property type="match status" value="1"/>
</dbReference>
<evidence type="ECO:0000256" key="2">
    <source>
        <dbReference type="ARBA" id="ARBA00003921"/>
    </source>
</evidence>
<feature type="active site" description="Proton donor" evidence="19">
    <location>
        <position position="225"/>
    </location>
</feature>
<dbReference type="SUPFAM" id="SSF56176">
    <property type="entry name" value="FAD-binding/transporter-associated domain-like"/>
    <property type="match status" value="1"/>
</dbReference>
<keyword evidence="10 19" id="KW-0274">FAD</keyword>
<evidence type="ECO:0000313" key="21">
    <source>
        <dbReference type="EMBL" id="HJA07707.1"/>
    </source>
</evidence>
<evidence type="ECO:0000256" key="3">
    <source>
        <dbReference type="ARBA" id="ARBA00004496"/>
    </source>
</evidence>
<comment type="caution">
    <text evidence="21">The sequence shown here is derived from an EMBL/GenBank/DDBJ whole genome shotgun (WGS) entry which is preliminary data.</text>
</comment>
<dbReference type="GO" id="GO:0071555">
    <property type="term" value="P:cell wall organization"/>
    <property type="evidence" value="ECO:0007669"/>
    <property type="project" value="UniProtKB-KW"/>
</dbReference>
<evidence type="ECO:0000256" key="5">
    <source>
        <dbReference type="ARBA" id="ARBA00012518"/>
    </source>
</evidence>
<dbReference type="GO" id="GO:0051301">
    <property type="term" value="P:cell division"/>
    <property type="evidence" value="ECO:0007669"/>
    <property type="project" value="UniProtKB-KW"/>
</dbReference>
<feature type="active site" evidence="19">
    <location>
        <position position="173"/>
    </location>
</feature>
<sequence>MMRVLPSPSLAPLTTLRIGGSALAEIRLESPADFERLPETLARVGGEPRVLGGGSNLLIAEGELPLTLVRPLCGAGQAPVVTAESVDDAGRHRVTIRAGAGLRVPALLAWCAEHGLSGLEGLTGVPGRVGGAVAMNAGAYGDAIGDRLSGLTVFTPERGVRSLTPDEWSAGYRRFALHEPCAWFAVLEAELTLISSSAGAVRAVMAERLSRKKNTQPVTLHTAGCVFKNPDGLSAGRLLDEAGLRGKRRGPVYFTELHANFLAHDPARGVQSDAKGAFAAAAELVAEAREAVARRAGINLDMEIKVWPCPLY</sequence>
<accession>A0A9D2HC17</accession>
<dbReference type="AlphaFoldDB" id="A0A9D2HC17"/>
<dbReference type="Proteomes" id="UP000824225">
    <property type="component" value="Unassembled WGS sequence"/>
</dbReference>
<dbReference type="GO" id="GO:0008360">
    <property type="term" value="P:regulation of cell shape"/>
    <property type="evidence" value="ECO:0007669"/>
    <property type="project" value="UniProtKB-KW"/>
</dbReference>
<comment type="function">
    <text evidence="2 19">Cell wall formation.</text>
</comment>
<comment type="pathway">
    <text evidence="4 19">Cell wall biogenesis; peptidoglycan biosynthesis.</text>
</comment>
<keyword evidence="15 19" id="KW-0131">Cell cycle</keyword>
<evidence type="ECO:0000256" key="13">
    <source>
        <dbReference type="ARBA" id="ARBA00022984"/>
    </source>
</evidence>
<evidence type="ECO:0000256" key="12">
    <source>
        <dbReference type="ARBA" id="ARBA00022960"/>
    </source>
</evidence>
<dbReference type="InterPro" id="IPR016169">
    <property type="entry name" value="FAD-bd_PCMH_sub2"/>
</dbReference>
<evidence type="ECO:0000256" key="10">
    <source>
        <dbReference type="ARBA" id="ARBA00022827"/>
    </source>
</evidence>
<dbReference type="Gene3D" id="3.30.43.10">
    <property type="entry name" value="Uridine Diphospho-n-acetylenolpyruvylglucosamine Reductase, domain 2"/>
    <property type="match status" value="1"/>
</dbReference>
<evidence type="ECO:0000256" key="19">
    <source>
        <dbReference type="HAMAP-Rule" id="MF_00037"/>
    </source>
</evidence>
<keyword evidence="13 19" id="KW-0573">Peptidoglycan synthesis</keyword>
<comment type="subcellular location">
    <subcellularLocation>
        <location evidence="3 19">Cytoplasm</location>
    </subcellularLocation>
</comment>
<evidence type="ECO:0000256" key="9">
    <source>
        <dbReference type="ARBA" id="ARBA00022630"/>
    </source>
</evidence>
<dbReference type="InterPro" id="IPR016166">
    <property type="entry name" value="FAD-bd_PCMH"/>
</dbReference>
<evidence type="ECO:0000256" key="7">
    <source>
        <dbReference type="ARBA" id="ARBA00022490"/>
    </source>
</evidence>
<evidence type="ECO:0000313" key="22">
    <source>
        <dbReference type="Proteomes" id="UP000824225"/>
    </source>
</evidence>
<evidence type="ECO:0000256" key="1">
    <source>
        <dbReference type="ARBA" id="ARBA00001974"/>
    </source>
</evidence>
<dbReference type="Pfam" id="PF01565">
    <property type="entry name" value="FAD_binding_4"/>
    <property type="match status" value="1"/>
</dbReference>
<dbReference type="GO" id="GO:0009252">
    <property type="term" value="P:peptidoglycan biosynthetic process"/>
    <property type="evidence" value="ECO:0007669"/>
    <property type="project" value="UniProtKB-UniRule"/>
</dbReference>
<dbReference type="GO" id="GO:0005829">
    <property type="term" value="C:cytosol"/>
    <property type="evidence" value="ECO:0007669"/>
    <property type="project" value="TreeGrafter"/>
</dbReference>
<dbReference type="Gene3D" id="3.90.78.10">
    <property type="entry name" value="UDP-N-acetylenolpyruvoylglucosamine reductase, C-terminal domain"/>
    <property type="match status" value="1"/>
</dbReference>
<evidence type="ECO:0000256" key="16">
    <source>
        <dbReference type="ARBA" id="ARBA00023316"/>
    </source>
</evidence>
<feature type="active site" evidence="19">
    <location>
        <position position="303"/>
    </location>
</feature>
<keyword evidence="8 19" id="KW-0132">Cell division</keyword>
<dbReference type="GO" id="GO:0071949">
    <property type="term" value="F:FAD binding"/>
    <property type="evidence" value="ECO:0007669"/>
    <property type="project" value="InterPro"/>
</dbReference>
<keyword evidence="16 19" id="KW-0961">Cell wall biogenesis/degradation</keyword>
<dbReference type="InterPro" id="IPR003170">
    <property type="entry name" value="MurB"/>
</dbReference>